<proteinExistence type="predicted"/>
<gene>
    <name evidence="1" type="ORF">ACFONC_05105</name>
</gene>
<dbReference type="RefSeq" id="WP_386742634.1">
    <property type="nucleotide sequence ID" value="NZ_JBHRYA010000003.1"/>
</dbReference>
<reference evidence="2" key="1">
    <citation type="journal article" date="2019" name="Int. J. Syst. Evol. Microbiol.">
        <title>The Global Catalogue of Microorganisms (GCM) 10K type strain sequencing project: providing services to taxonomists for standard genome sequencing and annotation.</title>
        <authorList>
            <consortium name="The Broad Institute Genomics Platform"/>
            <consortium name="The Broad Institute Genome Sequencing Center for Infectious Disease"/>
            <person name="Wu L."/>
            <person name="Ma J."/>
        </authorList>
    </citation>
    <scope>NUCLEOTIDE SEQUENCE [LARGE SCALE GENOMIC DNA]</scope>
    <source>
        <strain evidence="2">KCTC 42441</strain>
    </source>
</reference>
<keyword evidence="2" id="KW-1185">Reference proteome</keyword>
<dbReference type="Proteomes" id="UP001595705">
    <property type="component" value="Unassembled WGS sequence"/>
</dbReference>
<evidence type="ECO:0000313" key="2">
    <source>
        <dbReference type="Proteomes" id="UP001595705"/>
    </source>
</evidence>
<organism evidence="1 2">
    <name type="scientific">Luteimonas soli</name>
    <dbReference type="NCBI Taxonomy" id="1648966"/>
    <lineage>
        <taxon>Bacteria</taxon>
        <taxon>Pseudomonadati</taxon>
        <taxon>Pseudomonadota</taxon>
        <taxon>Gammaproteobacteria</taxon>
        <taxon>Lysobacterales</taxon>
        <taxon>Lysobacteraceae</taxon>
        <taxon>Luteimonas</taxon>
    </lineage>
</organism>
<protein>
    <submittedName>
        <fullName evidence="1">Uncharacterized protein</fullName>
    </submittedName>
</protein>
<name>A0ABV7XIE7_9GAMM</name>
<sequence>MKKVARELLAKLKQLLVLDWRHKAAACSSLKLAIEDTLDSGLPRAYTPEIYRAKCAALFEHVYESYPERDAGVYAGH</sequence>
<accession>A0ABV7XIE7</accession>
<comment type="caution">
    <text evidence="1">The sequence shown here is derived from an EMBL/GenBank/DDBJ whole genome shotgun (WGS) entry which is preliminary data.</text>
</comment>
<evidence type="ECO:0000313" key="1">
    <source>
        <dbReference type="EMBL" id="MFC3715526.1"/>
    </source>
</evidence>
<dbReference type="EMBL" id="JBHRYA010000003">
    <property type="protein sequence ID" value="MFC3715526.1"/>
    <property type="molecule type" value="Genomic_DNA"/>
</dbReference>